<evidence type="ECO:0000256" key="7">
    <source>
        <dbReference type="ARBA" id="ARBA00023295"/>
    </source>
</evidence>
<dbReference type="EC" id="3.2.1.23" evidence="3"/>
<dbReference type="AlphaFoldDB" id="A0A1H2GW31"/>
<accession>A0A1H2GW31</accession>
<protein>
    <recommendedName>
        <fullName evidence="3">beta-galactosidase</fullName>
        <ecNumber evidence="3">3.2.1.23</ecNumber>
    </recommendedName>
</protein>
<evidence type="ECO:0000259" key="10">
    <source>
        <dbReference type="Pfam" id="PF08533"/>
    </source>
</evidence>
<evidence type="ECO:0000256" key="6">
    <source>
        <dbReference type="ARBA" id="ARBA00022833"/>
    </source>
</evidence>
<dbReference type="PANTHER" id="PTHR36447:SF2">
    <property type="entry name" value="BETA-GALACTOSIDASE YESZ"/>
    <property type="match status" value="1"/>
</dbReference>
<dbReference type="CDD" id="cd03143">
    <property type="entry name" value="A4_beta-galactosidase_middle_domain"/>
    <property type="match status" value="1"/>
</dbReference>
<dbReference type="Gene3D" id="3.20.20.80">
    <property type="entry name" value="Glycosidases"/>
    <property type="match status" value="1"/>
</dbReference>
<dbReference type="InterPro" id="IPR013529">
    <property type="entry name" value="Glyco_hydro_42_N"/>
</dbReference>
<dbReference type="Gene3D" id="2.60.40.1180">
    <property type="entry name" value="Golgi alpha-mannosidase II"/>
    <property type="match status" value="1"/>
</dbReference>
<dbReference type="InterPro" id="IPR013780">
    <property type="entry name" value="Glyco_hydro_b"/>
</dbReference>
<evidence type="ECO:0000256" key="3">
    <source>
        <dbReference type="ARBA" id="ARBA00012756"/>
    </source>
</evidence>
<evidence type="ECO:0000256" key="4">
    <source>
        <dbReference type="ARBA" id="ARBA00022723"/>
    </source>
</evidence>
<dbReference type="InterPro" id="IPR013739">
    <property type="entry name" value="Beta_galactosidase_C"/>
</dbReference>
<evidence type="ECO:0000256" key="1">
    <source>
        <dbReference type="ARBA" id="ARBA00001412"/>
    </source>
</evidence>
<dbReference type="InterPro" id="IPR013738">
    <property type="entry name" value="Beta_galactosidase_Trimer"/>
</dbReference>
<sequence length="692" mass="76388">MAQHRYRIGDRILFGAAYYPEYQPVERLDTDFGLMRDAGFSLIRVGESVWSTWEPRDGEFELEWLDRVLDAAHDHDVAVVLGTPTYAVPPWLMRKHPEIAAEERTGVPVPWGARQETDTSHPVFRRYAERVIRAVVDRYAGHPAVVGFQVDNEPGNVLAHNEHVFAGFKAWLLERYGDVSAVNDAWNLTHWAHRMSDLAELWRPDGNHVPQYDLAWRRYQAELTTEYIAWQTALVKEYASPDQAVFTCIDIARPAVDDHALGRVVDVVAANQYHATQDELGPDAEGGHEFPPSGSWAPFFVADRTAAASGGERFMVTETNATSVGFPWFNHPAYDGQWRQVAWAMIARGARAVEYWHWHTMHGSWETFWGGILPHSFRPGRVYEQVAQLGREIRTAGATVEGLTPDAGVALVYSMPTRWAFEFHPPLQDPSADPRKQGGPDRAAYERMVYRWYGGLSRAGHQVRVVHADDLTPDGAELPPVVVAPALYLATDAQLAALRAYAAAGGHLVLGARSLYADEVGRPRLDRQPAGLADAAGAWYDEFSNLLVPVPVTGGLTGHATGLIEGLTADGADVVAGYDHPHFGRWAAVTTREYGAGRVTYAGMVPDLELATALGTWLGPVNPWLTQLVPGAVTAHGATNAAGQRLWFVHNFGFEPHTVTPPVPVADVLTGASAERLELGPWDVRILRETTP</sequence>
<dbReference type="InterPro" id="IPR003476">
    <property type="entry name" value="Glyco_hydro_42"/>
</dbReference>
<gene>
    <name evidence="11" type="ORF">SAMN04488563_0708</name>
</gene>
<keyword evidence="6" id="KW-0862">Zinc</keyword>
<feature type="domain" description="Beta-galactosidase C-terminal" evidence="10">
    <location>
        <begin position="643"/>
        <end position="689"/>
    </location>
</feature>
<dbReference type="Pfam" id="PF02449">
    <property type="entry name" value="Glyco_hydro_42"/>
    <property type="match status" value="1"/>
</dbReference>
<dbReference type="SUPFAM" id="SSF51445">
    <property type="entry name" value="(Trans)glycosidases"/>
    <property type="match status" value="1"/>
</dbReference>
<feature type="domain" description="Glycoside hydrolase family 42 N-terminal" evidence="8">
    <location>
        <begin position="18"/>
        <end position="395"/>
    </location>
</feature>
<keyword evidence="5" id="KW-0378">Hydrolase</keyword>
<dbReference type="Pfam" id="PF08532">
    <property type="entry name" value="Glyco_hydro_42M"/>
    <property type="match status" value="1"/>
</dbReference>
<dbReference type="PANTHER" id="PTHR36447">
    <property type="entry name" value="BETA-GALACTOSIDASE GANA"/>
    <property type="match status" value="1"/>
</dbReference>
<dbReference type="GO" id="GO:0009341">
    <property type="term" value="C:beta-galactosidase complex"/>
    <property type="evidence" value="ECO:0007669"/>
    <property type="project" value="InterPro"/>
</dbReference>
<evidence type="ECO:0000256" key="5">
    <source>
        <dbReference type="ARBA" id="ARBA00022801"/>
    </source>
</evidence>
<evidence type="ECO:0000259" key="8">
    <source>
        <dbReference type="Pfam" id="PF02449"/>
    </source>
</evidence>
<evidence type="ECO:0000256" key="2">
    <source>
        <dbReference type="ARBA" id="ARBA00005940"/>
    </source>
</evidence>
<evidence type="ECO:0000313" key="12">
    <source>
        <dbReference type="Proteomes" id="UP000182977"/>
    </source>
</evidence>
<dbReference type="GO" id="GO:0006012">
    <property type="term" value="P:galactose metabolic process"/>
    <property type="evidence" value="ECO:0007669"/>
    <property type="project" value="InterPro"/>
</dbReference>
<reference evidence="12" key="1">
    <citation type="submission" date="2016-10" db="EMBL/GenBank/DDBJ databases">
        <authorList>
            <person name="Varghese N."/>
            <person name="Submissions S."/>
        </authorList>
    </citation>
    <scope>NUCLEOTIDE SEQUENCE [LARGE SCALE GENOMIC DNA]</scope>
    <source>
        <strain evidence="12">DSM 45079</strain>
    </source>
</reference>
<dbReference type="GO" id="GO:0046872">
    <property type="term" value="F:metal ion binding"/>
    <property type="evidence" value="ECO:0007669"/>
    <property type="project" value="UniProtKB-KW"/>
</dbReference>
<evidence type="ECO:0000313" key="11">
    <source>
        <dbReference type="EMBL" id="SDU23793.1"/>
    </source>
</evidence>
<dbReference type="InterPro" id="IPR017853">
    <property type="entry name" value="GH"/>
</dbReference>
<keyword evidence="4" id="KW-0479">Metal-binding</keyword>
<keyword evidence="12" id="KW-1185">Reference proteome</keyword>
<dbReference type="Gene3D" id="3.40.50.880">
    <property type="match status" value="1"/>
</dbReference>
<dbReference type="InterPro" id="IPR029062">
    <property type="entry name" value="Class_I_gatase-like"/>
</dbReference>
<dbReference type="RefSeq" id="WP_197683519.1">
    <property type="nucleotide sequence ID" value="NZ_KQ061219.1"/>
</dbReference>
<dbReference type="EMBL" id="LT629791">
    <property type="protein sequence ID" value="SDU23793.1"/>
    <property type="molecule type" value="Genomic_DNA"/>
</dbReference>
<proteinExistence type="inferred from homology"/>
<dbReference type="SUPFAM" id="SSF52317">
    <property type="entry name" value="Class I glutamine amidotransferase-like"/>
    <property type="match status" value="1"/>
</dbReference>
<name>A0A1H2GW31_9ACTN</name>
<comment type="catalytic activity">
    <reaction evidence="1">
        <text>Hydrolysis of terminal non-reducing beta-D-galactose residues in beta-D-galactosides.</text>
        <dbReference type="EC" id="3.2.1.23"/>
    </reaction>
</comment>
<comment type="similarity">
    <text evidence="2">Belongs to the glycosyl hydrolase 42 family.</text>
</comment>
<dbReference type="STRING" id="419479.SAMN04488563_0708"/>
<feature type="domain" description="Beta-galactosidase trimerisation" evidence="9">
    <location>
        <begin position="407"/>
        <end position="614"/>
    </location>
</feature>
<keyword evidence="7" id="KW-0326">Glycosidase</keyword>
<organism evidence="11 12">
    <name type="scientific">Jiangella alkaliphila</name>
    <dbReference type="NCBI Taxonomy" id="419479"/>
    <lineage>
        <taxon>Bacteria</taxon>
        <taxon>Bacillati</taxon>
        <taxon>Actinomycetota</taxon>
        <taxon>Actinomycetes</taxon>
        <taxon>Jiangellales</taxon>
        <taxon>Jiangellaceae</taxon>
        <taxon>Jiangella</taxon>
    </lineage>
</organism>
<evidence type="ECO:0000259" key="9">
    <source>
        <dbReference type="Pfam" id="PF08532"/>
    </source>
</evidence>
<dbReference type="GO" id="GO:0004565">
    <property type="term" value="F:beta-galactosidase activity"/>
    <property type="evidence" value="ECO:0007669"/>
    <property type="project" value="UniProtKB-EC"/>
</dbReference>
<dbReference type="Pfam" id="PF08533">
    <property type="entry name" value="Glyco_hydro_42C"/>
    <property type="match status" value="1"/>
</dbReference>
<dbReference type="Proteomes" id="UP000182977">
    <property type="component" value="Chromosome I"/>
</dbReference>